<keyword evidence="1" id="KW-0812">Transmembrane</keyword>
<keyword evidence="1" id="KW-0472">Membrane</keyword>
<evidence type="ECO:0008006" key="4">
    <source>
        <dbReference type="Google" id="ProtNLM"/>
    </source>
</evidence>
<dbReference type="EMBL" id="BAAADV010000007">
    <property type="protein sequence ID" value="GAA0680247.1"/>
    <property type="molecule type" value="Genomic_DNA"/>
</dbReference>
<feature type="transmembrane region" description="Helical" evidence="1">
    <location>
        <begin position="26"/>
        <end position="47"/>
    </location>
</feature>
<protein>
    <recommendedName>
        <fullName evidence="4">Cox cluster protein</fullName>
    </recommendedName>
</protein>
<comment type="caution">
    <text evidence="2">The sequence shown here is derived from an EMBL/GenBank/DDBJ whole genome shotgun (WGS) entry which is preliminary data.</text>
</comment>
<reference evidence="2 3" key="1">
    <citation type="journal article" date="2019" name="Int. J. Syst. Evol. Microbiol.">
        <title>The Global Catalogue of Microorganisms (GCM) 10K type strain sequencing project: providing services to taxonomists for standard genome sequencing and annotation.</title>
        <authorList>
            <consortium name="The Broad Institute Genomics Platform"/>
            <consortium name="The Broad Institute Genome Sequencing Center for Infectious Disease"/>
            <person name="Wu L."/>
            <person name="Ma J."/>
        </authorList>
    </citation>
    <scope>NUCLEOTIDE SEQUENCE [LARGE SCALE GENOMIC DNA]</scope>
    <source>
        <strain evidence="2 3">JCM 16328</strain>
    </source>
</reference>
<dbReference type="Proteomes" id="UP001500420">
    <property type="component" value="Unassembled WGS sequence"/>
</dbReference>
<keyword evidence="1" id="KW-1133">Transmembrane helix</keyword>
<dbReference type="InterPro" id="IPR055942">
    <property type="entry name" value="DUF7520"/>
</dbReference>
<feature type="transmembrane region" description="Helical" evidence="1">
    <location>
        <begin position="67"/>
        <end position="89"/>
    </location>
</feature>
<keyword evidence="3" id="KW-1185">Reference proteome</keyword>
<proteinExistence type="predicted"/>
<evidence type="ECO:0000313" key="3">
    <source>
        <dbReference type="Proteomes" id="UP001500420"/>
    </source>
</evidence>
<gene>
    <name evidence="2" type="ORF">GCM10009020_31260</name>
</gene>
<organism evidence="2 3">
    <name type="scientific">Natronoarchaeum mannanilyticum</name>
    <dbReference type="NCBI Taxonomy" id="926360"/>
    <lineage>
        <taxon>Archaea</taxon>
        <taxon>Methanobacteriati</taxon>
        <taxon>Methanobacteriota</taxon>
        <taxon>Stenosarchaea group</taxon>
        <taxon>Halobacteria</taxon>
        <taxon>Halobacteriales</taxon>
        <taxon>Natronoarchaeaceae</taxon>
    </lineage>
</organism>
<sequence length="93" mass="9560">MTDAESTFEGIDAGEGLDGRRFVIGLYLALVGVTATMGAILSVVLTGVEESLTLFGIIALPPTAAGFALYGGLTVAVILGVPLLAMIYISEKR</sequence>
<dbReference type="Pfam" id="PF24364">
    <property type="entry name" value="DUF7520"/>
    <property type="match status" value="1"/>
</dbReference>
<dbReference type="RefSeq" id="WP_343775044.1">
    <property type="nucleotide sequence ID" value="NZ_BAAADV010000007.1"/>
</dbReference>
<evidence type="ECO:0000256" key="1">
    <source>
        <dbReference type="SAM" id="Phobius"/>
    </source>
</evidence>
<evidence type="ECO:0000313" key="2">
    <source>
        <dbReference type="EMBL" id="GAA0680247.1"/>
    </source>
</evidence>
<accession>A0AAV3TD96</accession>
<name>A0AAV3TD96_9EURY</name>
<dbReference type="AlphaFoldDB" id="A0AAV3TD96"/>